<dbReference type="InterPro" id="IPR013961">
    <property type="entry name" value="RAI1"/>
</dbReference>
<dbReference type="GO" id="GO:0003723">
    <property type="term" value="F:RNA binding"/>
    <property type="evidence" value="ECO:0007669"/>
    <property type="project" value="UniProtKB-KW"/>
</dbReference>
<keyword evidence="7" id="KW-0540">Nuclease</keyword>
<comment type="similarity">
    <text evidence="2 7">Belongs to the DXO/Dom3Z family.</text>
</comment>
<keyword evidence="10" id="KW-1185">Reference proteome</keyword>
<dbReference type="GO" id="GO:0005829">
    <property type="term" value="C:cytosol"/>
    <property type="evidence" value="ECO:0007669"/>
    <property type="project" value="TreeGrafter"/>
</dbReference>
<dbReference type="PANTHER" id="PTHR12395:SF9">
    <property type="entry name" value="DECAPPING AND EXORIBONUCLEASE PROTEIN"/>
    <property type="match status" value="1"/>
</dbReference>
<dbReference type="Pfam" id="PF08652">
    <property type="entry name" value="RAI1"/>
    <property type="match status" value="1"/>
</dbReference>
<evidence type="ECO:0000256" key="3">
    <source>
        <dbReference type="ARBA" id="ARBA00044676"/>
    </source>
</evidence>
<evidence type="ECO:0000313" key="10">
    <source>
        <dbReference type="Proteomes" id="UP000267821"/>
    </source>
</evidence>
<comment type="subcellular location">
    <subcellularLocation>
        <location evidence="7">Nucleus</location>
    </subcellularLocation>
</comment>
<dbReference type="GO" id="GO:0046872">
    <property type="term" value="F:metal ion binding"/>
    <property type="evidence" value="ECO:0007669"/>
    <property type="project" value="UniProtKB-KW"/>
</dbReference>
<organism evidence="9 10">
    <name type="scientific">Terfezia boudieri ATCC MYA-4762</name>
    <dbReference type="NCBI Taxonomy" id="1051890"/>
    <lineage>
        <taxon>Eukaryota</taxon>
        <taxon>Fungi</taxon>
        <taxon>Dikarya</taxon>
        <taxon>Ascomycota</taxon>
        <taxon>Pezizomycotina</taxon>
        <taxon>Pezizomycetes</taxon>
        <taxon>Pezizales</taxon>
        <taxon>Pezizaceae</taxon>
        <taxon>Terfezia</taxon>
    </lineage>
</organism>
<sequence>MAQNKSHFQILPLRKFDGASAAIKRPQEITSFSFDEQHKLRHDDSSLRWYWPPKLGADLSKGFETFVRHDDSVDEHINGLLAAIVKLEEKTGERVVADFVTWRGMMTKASSDIMCLPFDLQSSFDMNAIKFQNTIYIEESHIFKLFPQTHRTQSHQMQVGTFWGYKFETLSTLPAWWADCSRSKIESREYDIVNNKAQWCSIVKTGFDNTRIILGGEVDALWQGEPRSVDNPPVYVELKTSKEIRSDNDALVFEQKLLRFWAQSFLLGVQKIIIGFRDRNGVLQSVEELQTTNLPSITKKGGKTWDGNTCINFTNRLLKWLKEKLPEDGVVWKIKHDEFSENVDVYPVPGQESFLTKEFVEWRMSGNV</sequence>
<keyword evidence="7" id="KW-0694">RNA-binding</keyword>
<keyword evidence="7" id="KW-0547">Nucleotide-binding</keyword>
<dbReference type="InterPro" id="IPR039039">
    <property type="entry name" value="RAI1-like_fam"/>
</dbReference>
<dbReference type="EC" id="3.6.1.-" evidence="7"/>
<dbReference type="AlphaFoldDB" id="A0A3N4LXQ0"/>
<evidence type="ECO:0000313" key="9">
    <source>
        <dbReference type="EMBL" id="RPB22825.1"/>
    </source>
</evidence>
<accession>A0A3N4LXQ0</accession>
<dbReference type="GO" id="GO:0004518">
    <property type="term" value="F:nuclease activity"/>
    <property type="evidence" value="ECO:0007669"/>
    <property type="project" value="UniProtKB-KW"/>
</dbReference>
<dbReference type="GO" id="GO:0000956">
    <property type="term" value="P:nuclear-transcribed mRNA catabolic process"/>
    <property type="evidence" value="ECO:0007669"/>
    <property type="project" value="TreeGrafter"/>
</dbReference>
<dbReference type="GO" id="GO:0110155">
    <property type="term" value="P:NAD-cap decapping"/>
    <property type="evidence" value="ECO:0007669"/>
    <property type="project" value="TreeGrafter"/>
</dbReference>
<evidence type="ECO:0000256" key="6">
    <source>
        <dbReference type="ARBA" id="ARBA00048124"/>
    </source>
</evidence>
<keyword evidence="7" id="KW-0539">Nucleus</keyword>
<protein>
    <recommendedName>
        <fullName evidence="7">Decapping nuclease</fullName>
        <ecNumber evidence="7">3.6.1.-</ecNumber>
    </recommendedName>
</protein>
<evidence type="ECO:0000256" key="5">
    <source>
        <dbReference type="ARBA" id="ARBA00046211"/>
    </source>
</evidence>
<evidence type="ECO:0000256" key="1">
    <source>
        <dbReference type="ARBA" id="ARBA00001968"/>
    </source>
</evidence>
<evidence type="ECO:0000259" key="8">
    <source>
        <dbReference type="Pfam" id="PF08652"/>
    </source>
</evidence>
<keyword evidence="7" id="KW-0378">Hydrolase</keyword>
<proteinExistence type="inferred from homology"/>
<dbReference type="GO" id="GO:0005634">
    <property type="term" value="C:nucleus"/>
    <property type="evidence" value="ECO:0007669"/>
    <property type="project" value="UniProtKB-SubCell"/>
</dbReference>
<dbReference type="PANTHER" id="PTHR12395">
    <property type="entry name" value="DOM-3 RELATED"/>
    <property type="match status" value="1"/>
</dbReference>
<evidence type="ECO:0000256" key="7">
    <source>
        <dbReference type="RuleBase" id="RU367113"/>
    </source>
</evidence>
<dbReference type="EMBL" id="ML121549">
    <property type="protein sequence ID" value="RPB22825.1"/>
    <property type="molecule type" value="Genomic_DNA"/>
</dbReference>
<comment type="function">
    <text evidence="5">Decapping enzyme for NAD-capped RNAs: specifically hydrolyzes the nicotinamide adenine dinucleotide (NAD) cap from a subset of RNAs by removing the entire NAD moiety from the 5'-end of an NAD-capped RNA. The NAD-cap is present at the 5'-end of some RNAs and snoRNAs. In contrast to the canonical 5'-end N7 methylguanosine (m7G) cap, the NAD cap promotes mRNA decay. Also acts as a non-canonical decapping enzyme that removes the entire cap structure of m7G capped or incompletely capped RNAs. Has decapping activity toward incomplete 5'-end m7G cap mRNAs such as unmethylated 5'-end-capped RNA (cap0), while it has no activity toward 2'-O-ribose methylated m7G cap (cap1). Also possesses RNA 5'-pyrophosphohydrolase activity by hydrolyzing the 5'-end triphosphate to release pyrophosphates. Stimulates exoribonuclease activity of Rat1, allowing it to degrade RNAs with stable secondary structure more effectively.</text>
</comment>
<comment type="catalytic activity">
    <reaction evidence="4">
        <text>a 5'-end triphospho-ribonucleoside in mRNA + H2O = a 5'-end phospho-ribonucleoside in mRNA + diphosphate + H(+)</text>
        <dbReference type="Rhea" id="RHEA:78683"/>
        <dbReference type="Rhea" id="RHEA-COMP:15692"/>
        <dbReference type="Rhea" id="RHEA-COMP:17164"/>
        <dbReference type="ChEBI" id="CHEBI:15377"/>
        <dbReference type="ChEBI" id="CHEBI:15378"/>
        <dbReference type="ChEBI" id="CHEBI:33019"/>
        <dbReference type="ChEBI" id="CHEBI:138282"/>
        <dbReference type="ChEBI" id="CHEBI:167618"/>
    </reaction>
    <physiologicalReaction direction="left-to-right" evidence="4">
        <dbReference type="Rhea" id="RHEA:78684"/>
    </physiologicalReaction>
</comment>
<dbReference type="Proteomes" id="UP000267821">
    <property type="component" value="Unassembled WGS sequence"/>
</dbReference>
<feature type="domain" description="RAI1-like" evidence="8">
    <location>
        <begin position="24"/>
        <end position="360"/>
    </location>
</feature>
<evidence type="ECO:0000256" key="2">
    <source>
        <dbReference type="ARBA" id="ARBA00006562"/>
    </source>
</evidence>
<name>A0A3N4LXQ0_9PEZI</name>
<gene>
    <name evidence="9" type="ORF">L211DRAFT_787936</name>
</gene>
<dbReference type="GO" id="GO:0000166">
    <property type="term" value="F:nucleotide binding"/>
    <property type="evidence" value="ECO:0007669"/>
    <property type="project" value="UniProtKB-KW"/>
</dbReference>
<dbReference type="STRING" id="1051890.A0A3N4LXQ0"/>
<comment type="cofactor">
    <cofactor evidence="1 7">
        <name>a divalent metal cation</name>
        <dbReference type="ChEBI" id="CHEBI:60240"/>
    </cofactor>
</comment>
<evidence type="ECO:0000256" key="4">
    <source>
        <dbReference type="ARBA" id="ARBA00044692"/>
    </source>
</evidence>
<keyword evidence="7" id="KW-0479">Metal-binding</keyword>
<dbReference type="FunCoup" id="A0A3N4LXQ0">
    <property type="interactions" value="633"/>
</dbReference>
<dbReference type="GO" id="GO:0034353">
    <property type="term" value="F:mRNA 5'-diphosphatase activity"/>
    <property type="evidence" value="ECO:0007669"/>
    <property type="project" value="TreeGrafter"/>
</dbReference>
<comment type="catalytic activity">
    <reaction evidence="3">
        <text>a 5'-end (N(7)-methyl 5'-triphosphoguanosine)-ribonucleoside-ribonucleotide in mRNA + H2O = a (N(7)-methyl 5'-triphosphoguanosine)-nucleoside + a 5'-end phospho-ribonucleoside in mRNA + H(+)</text>
        <dbReference type="Rhea" id="RHEA:66928"/>
        <dbReference type="Rhea" id="RHEA-COMP:15692"/>
        <dbReference type="Rhea" id="RHEA-COMP:17313"/>
        <dbReference type="ChEBI" id="CHEBI:15377"/>
        <dbReference type="ChEBI" id="CHEBI:15378"/>
        <dbReference type="ChEBI" id="CHEBI:138282"/>
        <dbReference type="ChEBI" id="CHEBI:172876"/>
        <dbReference type="ChEBI" id="CHEBI:172877"/>
    </reaction>
    <physiologicalReaction direction="left-to-right" evidence="3">
        <dbReference type="Rhea" id="RHEA:66929"/>
    </physiologicalReaction>
</comment>
<dbReference type="InParanoid" id="A0A3N4LXQ0"/>
<comment type="catalytic activity">
    <reaction evidence="6">
        <text>a 5'-end NAD(+)-phospho-ribonucleoside in mRNA + H2O = a 5'-end phospho-ribonucleoside in mRNA + NAD(+) + H(+)</text>
        <dbReference type="Rhea" id="RHEA:60880"/>
        <dbReference type="Rhea" id="RHEA-COMP:15692"/>
        <dbReference type="Rhea" id="RHEA-COMP:15698"/>
        <dbReference type="ChEBI" id="CHEBI:15377"/>
        <dbReference type="ChEBI" id="CHEBI:15378"/>
        <dbReference type="ChEBI" id="CHEBI:57540"/>
        <dbReference type="ChEBI" id="CHEBI:138282"/>
        <dbReference type="ChEBI" id="CHEBI:144029"/>
    </reaction>
    <physiologicalReaction direction="left-to-right" evidence="6">
        <dbReference type="Rhea" id="RHEA:60881"/>
    </physiologicalReaction>
</comment>
<reference evidence="9 10" key="1">
    <citation type="journal article" date="2018" name="Nat. Ecol. Evol.">
        <title>Pezizomycetes genomes reveal the molecular basis of ectomycorrhizal truffle lifestyle.</title>
        <authorList>
            <person name="Murat C."/>
            <person name="Payen T."/>
            <person name="Noel B."/>
            <person name="Kuo A."/>
            <person name="Morin E."/>
            <person name="Chen J."/>
            <person name="Kohler A."/>
            <person name="Krizsan K."/>
            <person name="Balestrini R."/>
            <person name="Da Silva C."/>
            <person name="Montanini B."/>
            <person name="Hainaut M."/>
            <person name="Levati E."/>
            <person name="Barry K.W."/>
            <person name="Belfiori B."/>
            <person name="Cichocki N."/>
            <person name="Clum A."/>
            <person name="Dockter R.B."/>
            <person name="Fauchery L."/>
            <person name="Guy J."/>
            <person name="Iotti M."/>
            <person name="Le Tacon F."/>
            <person name="Lindquist E.A."/>
            <person name="Lipzen A."/>
            <person name="Malagnac F."/>
            <person name="Mello A."/>
            <person name="Molinier V."/>
            <person name="Miyauchi S."/>
            <person name="Poulain J."/>
            <person name="Riccioni C."/>
            <person name="Rubini A."/>
            <person name="Sitrit Y."/>
            <person name="Splivallo R."/>
            <person name="Traeger S."/>
            <person name="Wang M."/>
            <person name="Zifcakova L."/>
            <person name="Wipf D."/>
            <person name="Zambonelli A."/>
            <person name="Paolocci F."/>
            <person name="Nowrousian M."/>
            <person name="Ottonello S."/>
            <person name="Baldrian P."/>
            <person name="Spatafora J.W."/>
            <person name="Henrissat B."/>
            <person name="Nagy L.G."/>
            <person name="Aury J.M."/>
            <person name="Wincker P."/>
            <person name="Grigoriev I.V."/>
            <person name="Bonfante P."/>
            <person name="Martin F.M."/>
        </authorList>
    </citation>
    <scope>NUCLEOTIDE SEQUENCE [LARGE SCALE GENOMIC DNA]</scope>
    <source>
        <strain evidence="9 10">ATCC MYA-4762</strain>
    </source>
</reference>
<dbReference type="OrthoDB" id="5853397at2759"/>